<dbReference type="EMBL" id="PYGI01000027">
    <property type="protein sequence ID" value="PSL10287.1"/>
    <property type="molecule type" value="Genomic_DNA"/>
</dbReference>
<comment type="caution">
    <text evidence="1">The sequence shown here is derived from an EMBL/GenBank/DDBJ whole genome shotgun (WGS) entry which is preliminary data.</text>
</comment>
<gene>
    <name evidence="1" type="ORF">CLV44_12749</name>
</gene>
<keyword evidence="2" id="KW-1185">Reference proteome</keyword>
<dbReference type="AlphaFoldDB" id="A0A2P8ELD8"/>
<protein>
    <recommendedName>
        <fullName evidence="3">Transmembrane protein</fullName>
    </recommendedName>
</protein>
<dbReference type="RefSeq" id="WP_106593144.1">
    <property type="nucleotide sequence ID" value="NZ_PYGI01000027.1"/>
</dbReference>
<dbReference type="Proteomes" id="UP000242133">
    <property type="component" value="Unassembled WGS sequence"/>
</dbReference>
<proteinExistence type="predicted"/>
<accession>A0A2P8ELD8</accession>
<evidence type="ECO:0008006" key="3">
    <source>
        <dbReference type="Google" id="ProtNLM"/>
    </source>
</evidence>
<evidence type="ECO:0000313" key="2">
    <source>
        <dbReference type="Proteomes" id="UP000242133"/>
    </source>
</evidence>
<sequence>MKGNRTVFWMVWAVALVPLVAAVLVWSSGVGLSGASVNRGELVQPVKTLDQWGGDPLLHTGHWSLLWVPAGDCVGGCSEAIERLRRVHDALGREADRVRVMSATELAPGVWVVDPLGNLVMQYPPTYEGQALLGDMRRLLKASRLG</sequence>
<reference evidence="1 2" key="1">
    <citation type="submission" date="2018-03" db="EMBL/GenBank/DDBJ databases">
        <title>Genomic Encyclopedia of Archaeal and Bacterial Type Strains, Phase II (KMG-II): from individual species to whole genera.</title>
        <authorList>
            <person name="Goeker M."/>
        </authorList>
    </citation>
    <scope>NUCLEOTIDE SEQUENCE [LARGE SCALE GENOMIC DNA]</scope>
    <source>
        <strain evidence="1 2">DSM 17586</strain>
    </source>
</reference>
<dbReference type="InterPro" id="IPR036249">
    <property type="entry name" value="Thioredoxin-like_sf"/>
</dbReference>
<dbReference type="OrthoDB" id="9785445at2"/>
<evidence type="ECO:0000313" key="1">
    <source>
        <dbReference type="EMBL" id="PSL10287.1"/>
    </source>
</evidence>
<organism evidence="1 2">
    <name type="scientific">Marinobacterium halophilum</name>
    <dbReference type="NCBI Taxonomy" id="267374"/>
    <lineage>
        <taxon>Bacteria</taxon>
        <taxon>Pseudomonadati</taxon>
        <taxon>Pseudomonadota</taxon>
        <taxon>Gammaproteobacteria</taxon>
        <taxon>Oceanospirillales</taxon>
        <taxon>Oceanospirillaceae</taxon>
        <taxon>Marinobacterium</taxon>
    </lineage>
</organism>
<name>A0A2P8ELD8_9GAMM</name>
<dbReference type="SUPFAM" id="SSF52833">
    <property type="entry name" value="Thioredoxin-like"/>
    <property type="match status" value="1"/>
</dbReference>